<feature type="domain" description="SUF system FeS cluster assembly SufBD core" evidence="2">
    <location>
        <begin position="185"/>
        <end position="413"/>
    </location>
</feature>
<dbReference type="RefSeq" id="WP_002698329.1">
    <property type="nucleotide sequence ID" value="NZ_AAWS01000017.1"/>
</dbReference>
<dbReference type="eggNOG" id="COG0719">
    <property type="taxonomic scope" value="Bacteria"/>
</dbReference>
<dbReference type="Pfam" id="PF01458">
    <property type="entry name" value="SUFBD_core"/>
    <property type="match status" value="1"/>
</dbReference>
<dbReference type="SUPFAM" id="SSF101960">
    <property type="entry name" value="Stabilizer of iron transporter SufD"/>
    <property type="match status" value="1"/>
</dbReference>
<dbReference type="GO" id="GO:0016226">
    <property type="term" value="P:iron-sulfur cluster assembly"/>
    <property type="evidence" value="ECO:0007669"/>
    <property type="project" value="InterPro"/>
</dbReference>
<dbReference type="InterPro" id="IPR045595">
    <property type="entry name" value="SufBD_N"/>
</dbReference>
<dbReference type="EMBL" id="AAWS01000017">
    <property type="protein sequence ID" value="EAY28180.1"/>
    <property type="molecule type" value="Genomic_DNA"/>
</dbReference>
<dbReference type="NCBIfam" id="TIGR01981">
    <property type="entry name" value="sufD"/>
    <property type="match status" value="1"/>
</dbReference>
<comment type="similarity">
    <text evidence="1">Belongs to the iron-sulfur cluster assembly SufBD family.</text>
</comment>
<dbReference type="OrthoDB" id="9768262at2"/>
<proteinExistence type="inferred from homology"/>
<protein>
    <submittedName>
        <fullName evidence="4">FeS assembly protein SufD</fullName>
    </submittedName>
</protein>
<comment type="caution">
    <text evidence="4">The sequence shown here is derived from an EMBL/GenBank/DDBJ whole genome shotgun (WGS) entry which is preliminary data.</text>
</comment>
<dbReference type="AlphaFoldDB" id="A1ZMZ9"/>
<organism evidence="4 5">
    <name type="scientific">Microscilla marina ATCC 23134</name>
    <dbReference type="NCBI Taxonomy" id="313606"/>
    <lineage>
        <taxon>Bacteria</taxon>
        <taxon>Pseudomonadati</taxon>
        <taxon>Bacteroidota</taxon>
        <taxon>Cytophagia</taxon>
        <taxon>Cytophagales</taxon>
        <taxon>Microscillaceae</taxon>
        <taxon>Microscilla</taxon>
    </lineage>
</organism>
<reference evidence="4 5" key="1">
    <citation type="submission" date="2007-01" db="EMBL/GenBank/DDBJ databases">
        <authorList>
            <person name="Haygood M."/>
            <person name="Podell S."/>
            <person name="Anderson C."/>
            <person name="Hopkinson B."/>
            <person name="Roe K."/>
            <person name="Barbeau K."/>
            <person name="Gaasterland T."/>
            <person name="Ferriera S."/>
            <person name="Johnson J."/>
            <person name="Kravitz S."/>
            <person name="Beeson K."/>
            <person name="Sutton G."/>
            <person name="Rogers Y.-H."/>
            <person name="Friedman R."/>
            <person name="Frazier M."/>
            <person name="Venter J.C."/>
        </authorList>
    </citation>
    <scope>NUCLEOTIDE SEQUENCE [LARGE SCALE GENOMIC DNA]</scope>
    <source>
        <strain evidence="4 5">ATCC 23134</strain>
    </source>
</reference>
<dbReference type="InterPro" id="IPR037284">
    <property type="entry name" value="SUF_FeS_clus_asmbl_SufBD_sf"/>
</dbReference>
<evidence type="ECO:0000313" key="5">
    <source>
        <dbReference type="Proteomes" id="UP000004095"/>
    </source>
</evidence>
<feature type="domain" description="SUF system FeS cluster assembly SufBD N-terminal" evidence="3">
    <location>
        <begin position="10"/>
        <end position="173"/>
    </location>
</feature>
<dbReference type="PANTHER" id="PTHR43575:SF1">
    <property type="entry name" value="PROTEIN ABCI7, CHLOROPLASTIC"/>
    <property type="match status" value="1"/>
</dbReference>
<gene>
    <name evidence="4" type="ORF">M23134_03441</name>
</gene>
<dbReference type="InterPro" id="IPR011542">
    <property type="entry name" value="SUF_FeS_clus_asmbl_SufD"/>
</dbReference>
<dbReference type="Pfam" id="PF19295">
    <property type="entry name" value="SufBD_N"/>
    <property type="match status" value="1"/>
</dbReference>
<accession>A1ZMZ9</accession>
<keyword evidence="5" id="KW-1185">Reference proteome</keyword>
<name>A1ZMZ9_MICM2</name>
<dbReference type="InterPro" id="IPR055346">
    <property type="entry name" value="Fe-S_cluster_assembly_SufBD"/>
</dbReference>
<dbReference type="InterPro" id="IPR000825">
    <property type="entry name" value="SUF_FeS_clus_asmbl_SufBD_core"/>
</dbReference>
<sequence length="442" mass="49085">MSTIDKLNLKSTLLEQFKAFENTLNGKSQKPIHKIRQQAIQSFDGLGFPTTKHEEWKYTNLGKVLKEAYTFGQTSPLQKADIEQFFLPNMPKANNIVFVNGVYQPTLSQIVSSEDVLVVKNLEEAYDTHTTLVEPHFAQLANSEEEALIALNTAFVQDGVFIHVPANKVVEAPTVLYFINDARNGNVGVQPRSLIVVEQGAQATFVDKTDTIGGQASFSNAVMEVVVEPNARMTHYKVQNDQPNASYVGTTQVKQASDSYYANTTISLNGGVIRNNLNIALDGSNVESNMFGLYMLTGNTHVDNHSVADHLKPHSLSNELYKGVLDGKSTGVFNGKIFVRQDAQKTNAYQQNRNILLSDNSSINTKPQLEIWADDVKCSHGATTGNLDEEALFYLRSRGIATNEARALLIHAFGNEIVDKIELEPLRVYLENLVMERLEVQF</sequence>
<evidence type="ECO:0000256" key="1">
    <source>
        <dbReference type="ARBA" id="ARBA00043967"/>
    </source>
</evidence>
<evidence type="ECO:0000259" key="2">
    <source>
        <dbReference type="Pfam" id="PF01458"/>
    </source>
</evidence>
<dbReference type="PANTHER" id="PTHR43575">
    <property type="entry name" value="PROTEIN ABCI7, CHLOROPLASTIC"/>
    <property type="match status" value="1"/>
</dbReference>
<evidence type="ECO:0000313" key="4">
    <source>
        <dbReference type="EMBL" id="EAY28180.1"/>
    </source>
</evidence>
<dbReference type="Proteomes" id="UP000004095">
    <property type="component" value="Unassembled WGS sequence"/>
</dbReference>
<evidence type="ECO:0000259" key="3">
    <source>
        <dbReference type="Pfam" id="PF19295"/>
    </source>
</evidence>